<reference evidence="12 13" key="1">
    <citation type="submission" date="2019-04" db="EMBL/GenBank/DDBJ databases">
        <title>Complete genome sequence of Arthrobacter sp. ZXY-2 associated with effective atrazine degradation and salt adaptation.</title>
        <authorList>
            <person name="Zhao X."/>
        </authorList>
    </citation>
    <scope>NUCLEOTIDE SEQUENCE [LARGE SCALE GENOMIC DNA]</scope>
    <source>
        <strain evidence="13">ZP60</strain>
    </source>
</reference>
<evidence type="ECO:0000313" key="13">
    <source>
        <dbReference type="Proteomes" id="UP000297053"/>
    </source>
</evidence>
<dbReference type="Pfam" id="PF00005">
    <property type="entry name" value="ABC_tran"/>
    <property type="match status" value="1"/>
</dbReference>
<keyword evidence="3" id="KW-0547">Nucleotide-binding</keyword>
<dbReference type="InterPro" id="IPR003439">
    <property type="entry name" value="ABC_transporter-like_ATP-bd"/>
</dbReference>
<feature type="domain" description="ABC transporter" evidence="11">
    <location>
        <begin position="4"/>
        <end position="233"/>
    </location>
</feature>
<evidence type="ECO:0000256" key="8">
    <source>
        <dbReference type="ARBA" id="ARBA00066387"/>
    </source>
</evidence>
<dbReference type="Proteomes" id="UP000297053">
    <property type="component" value="Chromosome"/>
</dbReference>
<evidence type="ECO:0000256" key="3">
    <source>
        <dbReference type="ARBA" id="ARBA00022741"/>
    </source>
</evidence>
<dbReference type="SMART" id="SM00382">
    <property type="entry name" value="AAA"/>
    <property type="match status" value="1"/>
</dbReference>
<dbReference type="SUPFAM" id="SSF52540">
    <property type="entry name" value="P-loop containing nucleoside triphosphate hydrolases"/>
    <property type="match status" value="1"/>
</dbReference>
<proteinExistence type="inferred from homology"/>
<name>A0A4D6KBZ0_9EURY</name>
<comment type="subunit">
    <text evidence="7">The complex is composed of two ATP-binding proteins (BtuD), two transmembrane proteins (BtuC) and a solute-binding protein (BtuF).</text>
</comment>
<protein>
    <recommendedName>
        <fullName evidence="9">Cobalamin import ATP-binding protein BtuD</fullName>
        <ecNumber evidence="8">7.6.2.8</ecNumber>
    </recommendedName>
    <alternativeName>
        <fullName evidence="10">Vitamin B12-transporting ATPase</fullName>
    </alternativeName>
</protein>
<accession>A0A4D6KBZ0</accession>
<evidence type="ECO:0000256" key="7">
    <source>
        <dbReference type="ARBA" id="ARBA00064420"/>
    </source>
</evidence>
<dbReference type="InterPro" id="IPR017871">
    <property type="entry name" value="ABC_transporter-like_CS"/>
</dbReference>
<dbReference type="Gene3D" id="3.40.50.300">
    <property type="entry name" value="P-loop containing nucleotide triphosphate hydrolases"/>
    <property type="match status" value="1"/>
</dbReference>
<dbReference type="EMBL" id="CP039375">
    <property type="protein sequence ID" value="QCD65620.1"/>
    <property type="molecule type" value="Genomic_DNA"/>
</dbReference>
<dbReference type="PANTHER" id="PTHR42734">
    <property type="entry name" value="METAL TRANSPORT SYSTEM ATP-BINDING PROTEIN TM_0124-RELATED"/>
    <property type="match status" value="1"/>
</dbReference>
<dbReference type="PANTHER" id="PTHR42734:SF5">
    <property type="entry name" value="IRON TRANSPORT SYSTEM ATP-BINDING PROTEIN HI_0361-RELATED"/>
    <property type="match status" value="1"/>
</dbReference>
<dbReference type="InterPro" id="IPR003593">
    <property type="entry name" value="AAA+_ATPase"/>
</dbReference>
<comment type="similarity">
    <text evidence="1">Belongs to the ABC transporter superfamily.</text>
</comment>
<evidence type="ECO:0000256" key="1">
    <source>
        <dbReference type="ARBA" id="ARBA00005417"/>
    </source>
</evidence>
<dbReference type="RefSeq" id="WP_015761984.1">
    <property type="nucleotide sequence ID" value="NZ_CP039375.1"/>
</dbReference>
<dbReference type="AlphaFoldDB" id="A0A4D6KBZ0"/>
<sequence length="242" mass="25973">MTAARLDDVSFGYGATSVVESVSLRVERGEFLGILGPNGSGKSTLVELLLGLREPDAGTVRLFGEPAADAAGRVGYVQQDVTATASGVPLTVTELVETGRDCRFGGLDADDRAAVRRAMERVGIEDLATDRLDRLSGGQRQRAFIARTLAAAADLLVLDEPTVGIDATAREAFYGLLHELNADGMTIVLVEHDIGVVTEYATRIACLNRRLHFHGPPEELDDSGGFERAYGDNQRVLRHDHA</sequence>
<dbReference type="InterPro" id="IPR050153">
    <property type="entry name" value="Metal_Ion_Import_ABC"/>
</dbReference>
<evidence type="ECO:0000313" key="12">
    <source>
        <dbReference type="EMBL" id="QCD65620.1"/>
    </source>
</evidence>
<dbReference type="GeneID" id="42178912"/>
<organism evidence="12 13">
    <name type="scientific">Halomicrobium mukohataei</name>
    <dbReference type="NCBI Taxonomy" id="57705"/>
    <lineage>
        <taxon>Archaea</taxon>
        <taxon>Methanobacteriati</taxon>
        <taxon>Methanobacteriota</taxon>
        <taxon>Stenosarchaea group</taxon>
        <taxon>Halobacteria</taxon>
        <taxon>Halobacteriales</taxon>
        <taxon>Haloarculaceae</taxon>
        <taxon>Halomicrobium</taxon>
    </lineage>
</organism>
<evidence type="ECO:0000259" key="11">
    <source>
        <dbReference type="PROSITE" id="PS50893"/>
    </source>
</evidence>
<dbReference type="OMA" id="EGTTMLM"/>
<dbReference type="GO" id="GO:0016887">
    <property type="term" value="F:ATP hydrolysis activity"/>
    <property type="evidence" value="ECO:0007669"/>
    <property type="project" value="InterPro"/>
</dbReference>
<dbReference type="FunFam" id="3.40.50.300:FF:000134">
    <property type="entry name" value="Iron-enterobactin ABC transporter ATP-binding protein"/>
    <property type="match status" value="1"/>
</dbReference>
<dbReference type="EC" id="7.6.2.8" evidence="8"/>
<evidence type="ECO:0000256" key="4">
    <source>
        <dbReference type="ARBA" id="ARBA00022840"/>
    </source>
</evidence>
<dbReference type="GO" id="GO:0015420">
    <property type="term" value="F:ABC-type vitamin B12 transporter activity"/>
    <property type="evidence" value="ECO:0007669"/>
    <property type="project" value="UniProtKB-EC"/>
</dbReference>
<evidence type="ECO:0000256" key="10">
    <source>
        <dbReference type="ARBA" id="ARBA00077139"/>
    </source>
</evidence>
<evidence type="ECO:0000256" key="6">
    <source>
        <dbReference type="ARBA" id="ARBA00058960"/>
    </source>
</evidence>
<evidence type="ECO:0000256" key="5">
    <source>
        <dbReference type="ARBA" id="ARBA00050590"/>
    </source>
</evidence>
<keyword evidence="2" id="KW-0813">Transport</keyword>
<evidence type="ECO:0000256" key="2">
    <source>
        <dbReference type="ARBA" id="ARBA00022448"/>
    </source>
</evidence>
<gene>
    <name evidence="12" type="ORF">E5139_08210</name>
</gene>
<dbReference type="PROSITE" id="PS50893">
    <property type="entry name" value="ABC_TRANSPORTER_2"/>
    <property type="match status" value="1"/>
</dbReference>
<dbReference type="PROSITE" id="PS00211">
    <property type="entry name" value="ABC_TRANSPORTER_1"/>
    <property type="match status" value="1"/>
</dbReference>
<dbReference type="KEGG" id="halz:E5139_08210"/>
<comment type="catalytic activity">
    <reaction evidence="5">
        <text>an R-cob(III)alamin(out) + ATP + H2O = an R-cob(III)alamin(in) + ADP + phosphate + H(+)</text>
        <dbReference type="Rhea" id="RHEA:17873"/>
        <dbReference type="ChEBI" id="CHEBI:15377"/>
        <dbReference type="ChEBI" id="CHEBI:15378"/>
        <dbReference type="ChEBI" id="CHEBI:30616"/>
        <dbReference type="ChEBI" id="CHEBI:43474"/>
        <dbReference type="ChEBI" id="CHEBI:140785"/>
        <dbReference type="ChEBI" id="CHEBI:456216"/>
        <dbReference type="EC" id="7.6.2.8"/>
    </reaction>
</comment>
<dbReference type="GO" id="GO:0005524">
    <property type="term" value="F:ATP binding"/>
    <property type="evidence" value="ECO:0007669"/>
    <property type="project" value="UniProtKB-KW"/>
</dbReference>
<dbReference type="CDD" id="cd03235">
    <property type="entry name" value="ABC_Metallic_Cations"/>
    <property type="match status" value="1"/>
</dbReference>
<dbReference type="InterPro" id="IPR027417">
    <property type="entry name" value="P-loop_NTPase"/>
</dbReference>
<comment type="function">
    <text evidence="6">Required for corrinoid utilization. Probably part of the ABC transporter complex BtuCDF involved in cobalamin (vitamin B12) import. Probably responsible for energy coupling to the transport system.</text>
</comment>
<keyword evidence="4 12" id="KW-0067">ATP-binding</keyword>
<evidence type="ECO:0000256" key="9">
    <source>
        <dbReference type="ARBA" id="ARBA00073649"/>
    </source>
</evidence>
<reference evidence="12 13" key="2">
    <citation type="submission" date="2019-04" db="EMBL/GenBank/DDBJ databases">
        <authorList>
            <person name="Yang S."/>
            <person name="Wei W."/>
        </authorList>
    </citation>
    <scope>NUCLEOTIDE SEQUENCE [LARGE SCALE GENOMIC DNA]</scope>
    <source>
        <strain evidence="13">ZP60</strain>
    </source>
</reference>